<evidence type="ECO:0000313" key="3">
    <source>
        <dbReference type="Proteomes" id="UP000308891"/>
    </source>
</evidence>
<dbReference type="Pfam" id="PF01865">
    <property type="entry name" value="PhoU_div"/>
    <property type="match status" value="1"/>
</dbReference>
<name>A0A4V4N7N9_9NEIS</name>
<gene>
    <name evidence="2" type="ORF">E5K04_10500</name>
</gene>
<dbReference type="PANTHER" id="PTHR36536">
    <property type="entry name" value="UPF0111 PROTEIN HI_1603"/>
    <property type="match status" value="1"/>
</dbReference>
<sequence length="223" mass="25517">MMIFDKIKNTLLVDSQRLRNDLDSYFDLVGDAGEVFACLLGQYMSTSSANPPFYASLQRLNEIELAADALRRGIETYVYEKTLIPDLRSDVLKMIEQLDTLINAQKALAISLEVEQPAIPEQFAPDFIALQQSVQKCLEHVVLASRAFFRDTAAVRDHCHKVIFCESEADRLCTDLKRAVFSSEEELSWKLHMRYFIERIDMVANRAEDLADQLVIFALKRSM</sequence>
<organism evidence="2 3">
    <name type="scientific">Crenobacter intestini</name>
    <dbReference type="NCBI Taxonomy" id="2563443"/>
    <lineage>
        <taxon>Bacteria</taxon>
        <taxon>Pseudomonadati</taxon>
        <taxon>Pseudomonadota</taxon>
        <taxon>Betaproteobacteria</taxon>
        <taxon>Neisseriales</taxon>
        <taxon>Neisseriaceae</taxon>
        <taxon>Crenobacter</taxon>
    </lineage>
</organism>
<protein>
    <submittedName>
        <fullName evidence="2">DUF47 family protein</fullName>
    </submittedName>
</protein>
<dbReference type="PANTHER" id="PTHR36536:SF3">
    <property type="entry name" value="UPF0111 PROTEIN HI_1603"/>
    <property type="match status" value="1"/>
</dbReference>
<dbReference type="InterPro" id="IPR018445">
    <property type="entry name" value="Put_Phosphate_transp_reg"/>
</dbReference>
<dbReference type="AlphaFoldDB" id="A0A4V4N7N9"/>
<evidence type="ECO:0000256" key="1">
    <source>
        <dbReference type="ARBA" id="ARBA00008591"/>
    </source>
</evidence>
<evidence type="ECO:0000313" key="2">
    <source>
        <dbReference type="EMBL" id="TIC81343.1"/>
    </source>
</evidence>
<dbReference type="OrthoDB" id="9767431at2"/>
<dbReference type="EMBL" id="STGJ01000011">
    <property type="protein sequence ID" value="TIC81343.1"/>
    <property type="molecule type" value="Genomic_DNA"/>
</dbReference>
<dbReference type="InterPro" id="IPR038078">
    <property type="entry name" value="PhoU-like_sf"/>
</dbReference>
<comment type="similarity">
    <text evidence="1">Belongs to the UPF0111 family.</text>
</comment>
<comment type="caution">
    <text evidence="2">The sequence shown here is derived from an EMBL/GenBank/DDBJ whole genome shotgun (WGS) entry which is preliminary data.</text>
</comment>
<keyword evidence="3" id="KW-1185">Reference proteome</keyword>
<dbReference type="InterPro" id="IPR002727">
    <property type="entry name" value="DUF47"/>
</dbReference>
<accession>A0A4V4N7N9</accession>
<dbReference type="RefSeq" id="WP_136553789.1">
    <property type="nucleotide sequence ID" value="NZ_STGJ01000011.1"/>
</dbReference>
<dbReference type="Gene3D" id="1.20.58.220">
    <property type="entry name" value="Phosphate transport system protein phou homolog 2, domain 2"/>
    <property type="match status" value="1"/>
</dbReference>
<reference evidence="2 3" key="1">
    <citation type="submission" date="2019-04" db="EMBL/GenBank/DDBJ databases">
        <title>Crenobacter sp. nov.</title>
        <authorList>
            <person name="Shi S."/>
        </authorList>
    </citation>
    <scope>NUCLEOTIDE SEQUENCE [LARGE SCALE GENOMIC DNA]</scope>
    <source>
        <strain evidence="2 3">GY 70310</strain>
    </source>
</reference>
<dbReference type="Proteomes" id="UP000308891">
    <property type="component" value="Unassembled WGS sequence"/>
</dbReference>
<proteinExistence type="inferred from homology"/>